<proteinExistence type="predicted"/>
<dbReference type="HOGENOM" id="CLU_019286_5_1_1"/>
<evidence type="ECO:0000259" key="1">
    <source>
        <dbReference type="Pfam" id="PF03478"/>
    </source>
</evidence>
<dbReference type="Proteomes" id="UP000026962">
    <property type="component" value="Chromosome 9"/>
</dbReference>
<dbReference type="Pfam" id="PF03478">
    <property type="entry name" value="Beta-prop_KIB1-4"/>
    <property type="match status" value="1"/>
</dbReference>
<reference evidence="2" key="2">
    <citation type="submission" date="2018-05" db="EMBL/GenBank/DDBJ databases">
        <title>OpunRS2 (Oryza punctata Reference Sequence Version 2).</title>
        <authorList>
            <person name="Zhang J."/>
            <person name="Kudrna D."/>
            <person name="Lee S."/>
            <person name="Talag J."/>
            <person name="Welchert J."/>
            <person name="Wing R.A."/>
        </authorList>
    </citation>
    <scope>NUCLEOTIDE SEQUENCE [LARGE SCALE GENOMIC DNA]</scope>
</reference>
<organism evidence="2">
    <name type="scientific">Oryza punctata</name>
    <name type="common">Red rice</name>
    <dbReference type="NCBI Taxonomy" id="4537"/>
    <lineage>
        <taxon>Eukaryota</taxon>
        <taxon>Viridiplantae</taxon>
        <taxon>Streptophyta</taxon>
        <taxon>Embryophyta</taxon>
        <taxon>Tracheophyta</taxon>
        <taxon>Spermatophyta</taxon>
        <taxon>Magnoliopsida</taxon>
        <taxon>Liliopsida</taxon>
        <taxon>Poales</taxon>
        <taxon>Poaceae</taxon>
        <taxon>BOP clade</taxon>
        <taxon>Oryzoideae</taxon>
        <taxon>Oryzeae</taxon>
        <taxon>Oryzinae</taxon>
        <taxon>Oryza</taxon>
    </lineage>
</organism>
<dbReference type="OMA" id="PANMFFL"/>
<dbReference type="EnsemblPlants" id="OPUNC09G17700.1">
    <property type="protein sequence ID" value="OPUNC09G17700.1"/>
    <property type="gene ID" value="OPUNC09G17700"/>
</dbReference>
<dbReference type="AlphaFoldDB" id="A0A0E0M4F8"/>
<reference evidence="2" key="1">
    <citation type="submission" date="2015-04" db="UniProtKB">
        <authorList>
            <consortium name="EnsemblPlants"/>
        </authorList>
    </citation>
    <scope>IDENTIFICATION</scope>
</reference>
<dbReference type="PANTHER" id="PTHR33110:SF121">
    <property type="entry name" value="DUF295 DOMAIN-CONTAINING PROTEIN"/>
    <property type="match status" value="1"/>
</dbReference>
<evidence type="ECO:0000313" key="2">
    <source>
        <dbReference type="EnsemblPlants" id="OPUNC09G17700.1"/>
    </source>
</evidence>
<dbReference type="eggNOG" id="KOG0594">
    <property type="taxonomic scope" value="Eukaryota"/>
</dbReference>
<accession>A0A0E0M4F8</accession>
<dbReference type="PANTHER" id="PTHR33110">
    <property type="entry name" value="F-BOX/KELCH-REPEAT PROTEIN-RELATED"/>
    <property type="match status" value="1"/>
</dbReference>
<keyword evidence="3" id="KW-1185">Reference proteome</keyword>
<evidence type="ECO:0000313" key="3">
    <source>
        <dbReference type="Proteomes" id="UP000026962"/>
    </source>
</evidence>
<feature type="domain" description="KIB1-4 beta-propeller" evidence="1">
    <location>
        <begin position="67"/>
        <end position="335"/>
    </location>
</feature>
<sequence length="384" mass="42880">MDATLADDEDLVGLICSRLPCLFDQIGVQQLSRCWRAAVARLPPPLPLILLPDGGPLSCVAAGLCSHNLRIPEYARGARYFGAYAGGWVFLAIGHSSDHVLFNLRTHQIIRVPDQLRISCHHLSRSREAVIIAATLSSSPTDPNCIGAAISQGRSIGKFVCTFWLLRVSKLALGINVSHSHGLEDLIYYDGAFHFLTSKEDLLIFRLSEFSDDGLISSASAQQVIRSFSASGDGRDYGSHRVLRYLVESRGNLLMVTRILSAPKIEFKLFEMEEKRTEPLHNGSISYNWKQIHSLDGRILFLARGCSKSYDMSDYPELEDAIYFLDDGRSYKDYTFFSEGAVPRYPCCSDSGKWLEAKKPGLNVVEFLREQEPSTCSPPTWFFP</sequence>
<dbReference type="InterPro" id="IPR005174">
    <property type="entry name" value="KIB1-4_b-propeller"/>
</dbReference>
<protein>
    <recommendedName>
        <fullName evidence="1">KIB1-4 beta-propeller domain-containing protein</fullName>
    </recommendedName>
</protein>
<dbReference type="Gramene" id="OPUNC09G17700.1">
    <property type="protein sequence ID" value="OPUNC09G17700.1"/>
    <property type="gene ID" value="OPUNC09G17700"/>
</dbReference>
<name>A0A0E0M4F8_ORYPU</name>